<sequence length="128" mass="13553">MYIDGFSGFSVDDTERARQFYADVVGLDVTTGAMAGLINLHLPGGGEVLVYPKGEAHTPATFTVLNLVVPDIDATVAELSSRGVAFLHYDGEIRTDDSGVHRGTPTLAWFADPAGNVVSIIERDGEGT</sequence>
<feature type="domain" description="VOC" evidence="1">
    <location>
        <begin position="2"/>
        <end position="123"/>
    </location>
</feature>
<protein>
    <recommendedName>
        <fullName evidence="1">VOC domain-containing protein</fullName>
    </recommendedName>
</protein>
<organism evidence="2 3">
    <name type="scientific">Georgenia halophila</name>
    <dbReference type="NCBI Taxonomy" id="620889"/>
    <lineage>
        <taxon>Bacteria</taxon>
        <taxon>Bacillati</taxon>
        <taxon>Actinomycetota</taxon>
        <taxon>Actinomycetes</taxon>
        <taxon>Micrococcales</taxon>
        <taxon>Bogoriellaceae</taxon>
        <taxon>Georgenia</taxon>
    </lineage>
</organism>
<evidence type="ECO:0000313" key="3">
    <source>
        <dbReference type="Proteomes" id="UP001500622"/>
    </source>
</evidence>
<dbReference type="PROSITE" id="PS51819">
    <property type="entry name" value="VOC"/>
    <property type="match status" value="1"/>
</dbReference>
<keyword evidence="3" id="KW-1185">Reference proteome</keyword>
<dbReference type="Pfam" id="PF00903">
    <property type="entry name" value="Glyoxalase"/>
    <property type="match status" value="1"/>
</dbReference>
<dbReference type="InterPro" id="IPR029068">
    <property type="entry name" value="Glyas_Bleomycin-R_OHBP_Dase"/>
</dbReference>
<dbReference type="SUPFAM" id="SSF54593">
    <property type="entry name" value="Glyoxalase/Bleomycin resistance protein/Dihydroxybiphenyl dioxygenase"/>
    <property type="match status" value="1"/>
</dbReference>
<dbReference type="Gene3D" id="3.10.180.10">
    <property type="entry name" value="2,3-Dihydroxybiphenyl 1,2-Dioxygenase, domain 1"/>
    <property type="match status" value="1"/>
</dbReference>
<evidence type="ECO:0000259" key="1">
    <source>
        <dbReference type="PROSITE" id="PS51819"/>
    </source>
</evidence>
<dbReference type="InterPro" id="IPR004360">
    <property type="entry name" value="Glyas_Fos-R_dOase_dom"/>
</dbReference>
<gene>
    <name evidence="2" type="ORF">GCM10023169_33310</name>
</gene>
<accession>A0ABP8LJN1</accession>
<dbReference type="RefSeq" id="WP_345217580.1">
    <property type="nucleotide sequence ID" value="NZ_BAABGN010000013.1"/>
</dbReference>
<dbReference type="Proteomes" id="UP001500622">
    <property type="component" value="Unassembled WGS sequence"/>
</dbReference>
<name>A0ABP8LJN1_9MICO</name>
<comment type="caution">
    <text evidence="2">The sequence shown here is derived from an EMBL/GenBank/DDBJ whole genome shotgun (WGS) entry which is preliminary data.</text>
</comment>
<evidence type="ECO:0000313" key="2">
    <source>
        <dbReference type="EMBL" id="GAA4430207.1"/>
    </source>
</evidence>
<proteinExistence type="predicted"/>
<dbReference type="InterPro" id="IPR037523">
    <property type="entry name" value="VOC_core"/>
</dbReference>
<reference evidence="3" key="1">
    <citation type="journal article" date="2019" name="Int. J. Syst. Evol. Microbiol.">
        <title>The Global Catalogue of Microorganisms (GCM) 10K type strain sequencing project: providing services to taxonomists for standard genome sequencing and annotation.</title>
        <authorList>
            <consortium name="The Broad Institute Genomics Platform"/>
            <consortium name="The Broad Institute Genome Sequencing Center for Infectious Disease"/>
            <person name="Wu L."/>
            <person name="Ma J."/>
        </authorList>
    </citation>
    <scope>NUCLEOTIDE SEQUENCE [LARGE SCALE GENOMIC DNA]</scope>
    <source>
        <strain evidence="3">JCM 17810</strain>
    </source>
</reference>
<dbReference type="EMBL" id="BAABGN010000013">
    <property type="protein sequence ID" value="GAA4430207.1"/>
    <property type="molecule type" value="Genomic_DNA"/>
</dbReference>